<proteinExistence type="inferred from homology"/>
<feature type="transmembrane region" description="Helical" evidence="2">
    <location>
        <begin position="87"/>
        <end position="107"/>
    </location>
</feature>
<dbReference type="InterPro" id="IPR003362">
    <property type="entry name" value="Bact_transf"/>
</dbReference>
<feature type="transmembrane region" description="Helical" evidence="2">
    <location>
        <begin position="271"/>
        <end position="302"/>
    </location>
</feature>
<keyword evidence="2" id="KW-1133">Transmembrane helix</keyword>
<evidence type="ECO:0000256" key="1">
    <source>
        <dbReference type="ARBA" id="ARBA00006464"/>
    </source>
</evidence>
<comment type="caution">
    <text evidence="4">The sequence shown here is derived from an EMBL/GenBank/DDBJ whole genome shotgun (WGS) entry which is preliminary data.</text>
</comment>
<dbReference type="AlphaFoldDB" id="A0A4V3ES70"/>
<evidence type="ECO:0000256" key="2">
    <source>
        <dbReference type="SAM" id="Phobius"/>
    </source>
</evidence>
<dbReference type="GO" id="GO:0016780">
    <property type="term" value="F:phosphotransferase activity, for other substituted phosphate groups"/>
    <property type="evidence" value="ECO:0007669"/>
    <property type="project" value="TreeGrafter"/>
</dbReference>
<keyword evidence="2" id="KW-0472">Membrane</keyword>
<evidence type="ECO:0000313" key="5">
    <source>
        <dbReference type="Proteomes" id="UP000294749"/>
    </source>
</evidence>
<dbReference type="EMBL" id="SOAY01000010">
    <property type="protein sequence ID" value="TDT46353.1"/>
    <property type="molecule type" value="Genomic_DNA"/>
</dbReference>
<dbReference type="PANTHER" id="PTHR30576:SF0">
    <property type="entry name" value="UNDECAPRENYL-PHOSPHATE N-ACETYLGALACTOSAMINYL 1-PHOSPHATE TRANSFERASE-RELATED"/>
    <property type="match status" value="1"/>
</dbReference>
<feature type="domain" description="Bacterial sugar transferase" evidence="3">
    <location>
        <begin position="279"/>
        <end position="455"/>
    </location>
</feature>
<keyword evidence="5" id="KW-1185">Reference proteome</keyword>
<feature type="transmembrane region" description="Helical" evidence="2">
    <location>
        <begin position="54"/>
        <end position="75"/>
    </location>
</feature>
<dbReference type="SUPFAM" id="SSF103473">
    <property type="entry name" value="MFS general substrate transporter"/>
    <property type="match status" value="1"/>
</dbReference>
<keyword evidence="2" id="KW-0812">Transmembrane</keyword>
<dbReference type="Proteomes" id="UP000294749">
    <property type="component" value="Unassembled WGS sequence"/>
</dbReference>
<dbReference type="PANTHER" id="PTHR30576">
    <property type="entry name" value="COLANIC BIOSYNTHESIS UDP-GLUCOSE LIPID CARRIER TRANSFERASE"/>
    <property type="match status" value="1"/>
</dbReference>
<dbReference type="Pfam" id="PF02397">
    <property type="entry name" value="Bac_transf"/>
    <property type="match status" value="1"/>
</dbReference>
<keyword evidence="4" id="KW-0808">Transferase</keyword>
<feature type="transmembrane region" description="Helical" evidence="2">
    <location>
        <begin position="113"/>
        <end position="133"/>
    </location>
</feature>
<organism evidence="4 5">
    <name type="scientific">Maribacter spongiicola</name>
    <dbReference type="NCBI Taxonomy" id="1206753"/>
    <lineage>
        <taxon>Bacteria</taxon>
        <taxon>Pseudomonadati</taxon>
        <taxon>Bacteroidota</taxon>
        <taxon>Flavobacteriia</taxon>
        <taxon>Flavobacteriales</taxon>
        <taxon>Flavobacteriaceae</taxon>
        <taxon>Maribacter</taxon>
    </lineage>
</organism>
<comment type="similarity">
    <text evidence="1">Belongs to the bacterial sugar transferase family.</text>
</comment>
<name>A0A4V3ES70_9FLAO</name>
<protein>
    <submittedName>
        <fullName evidence="4">Lipopolysaccharide/colanic/teichoic acid biosynthesis glycosyltransferase</fullName>
    </submittedName>
</protein>
<dbReference type="InterPro" id="IPR036259">
    <property type="entry name" value="MFS_trans_sf"/>
</dbReference>
<sequence>MYLFISMPRPSILNSLERKFILLIGDFLIIIASLNVFIHNAIDSQFISFKLKFTLFTFGITSFFILSYILDLYNIQKRLRRKYVVTQALYITSLFVFIVFIFAVIFFDASFWRIPLLVFLLLTPIEVALWRLFFANVFRVIPTVKNVLLIYDQETEKDFRKINSAIDGDEEETFYRLKLSYNLNQHSEIKKTFLQASEKVDCWIINIKNYNEFPKDLEKLLLRSILKGKEVISYTSFYENVYEALPIQSHNDSFYEILQLRNRKIRYLHTLFSFVVNFILAFMLGCIFILCTPFVFILNLFFNRGPLFYTQKRVGLHGKEFKIYKFRSMVVNAENDGAKMAVKNDVRITPFGKILRVFRIDELPQIITVVKGDMQFIGPRPERKVFVNQLNSLVPFYGTRHLIKPGITGWAQVKYKYGENLEDSIKKLEYDLYYIKNRSITLDLRIIFKTVTTVLFSRGI</sequence>
<feature type="transmembrane region" description="Helical" evidence="2">
    <location>
        <begin position="20"/>
        <end position="42"/>
    </location>
</feature>
<reference evidence="4 5" key="1">
    <citation type="submission" date="2019-03" db="EMBL/GenBank/DDBJ databases">
        <title>Genomic Encyclopedia of Archaeal and Bacterial Type Strains, Phase II (KMG-II): from individual species to whole genera.</title>
        <authorList>
            <person name="Goeker M."/>
        </authorList>
    </citation>
    <scope>NUCLEOTIDE SEQUENCE [LARGE SCALE GENOMIC DNA]</scope>
    <source>
        <strain evidence="4 5">DSM 25233</strain>
    </source>
</reference>
<accession>A0A4V3ES70</accession>
<gene>
    <name evidence="4" type="ORF">CLV90_0403</name>
</gene>
<evidence type="ECO:0000313" key="4">
    <source>
        <dbReference type="EMBL" id="TDT46353.1"/>
    </source>
</evidence>
<evidence type="ECO:0000259" key="3">
    <source>
        <dbReference type="Pfam" id="PF02397"/>
    </source>
</evidence>